<keyword evidence="1" id="KW-1133">Transmembrane helix</keyword>
<feature type="transmembrane region" description="Helical" evidence="1">
    <location>
        <begin position="112"/>
        <end position="129"/>
    </location>
</feature>
<gene>
    <name evidence="2" type="ORF">SAMN05421756_101386</name>
</gene>
<reference evidence="3" key="1">
    <citation type="submission" date="2016-10" db="EMBL/GenBank/DDBJ databases">
        <authorList>
            <person name="Varghese N."/>
            <person name="Submissions S."/>
        </authorList>
    </citation>
    <scope>NUCLEOTIDE SEQUENCE [LARGE SCALE GENOMIC DNA]</scope>
    <source>
        <strain evidence="3">CGMCC 4.6856</strain>
    </source>
</reference>
<sequence length="167" mass="18498">MREVLVLVVGCAVVLVVSLWLPPGEFLWDVSPSLRHASLALMVVGLLLILAGNVRSSTKGHDRTLVGPDAYLPKSERTWFREQITHGRAVPADRRYVVIALADRMRGEGVQALAYVGTLCFYVGMLVGLPLPSTVLAFTVLMVWMTVRLVRALVWSHRSGRWLAQHA</sequence>
<keyword evidence="1" id="KW-0812">Transmembrane</keyword>
<evidence type="ECO:0000313" key="2">
    <source>
        <dbReference type="EMBL" id="SEP68743.1"/>
    </source>
</evidence>
<accession>A0A1H8ZWV8</accession>
<name>A0A1H8ZWV8_9ACTN</name>
<dbReference type="Proteomes" id="UP000198504">
    <property type="component" value="Unassembled WGS sequence"/>
</dbReference>
<feature type="transmembrane region" description="Helical" evidence="1">
    <location>
        <begin position="34"/>
        <end position="54"/>
    </location>
</feature>
<dbReference type="AlphaFoldDB" id="A0A1H8ZWV8"/>
<organism evidence="2 3">
    <name type="scientific">Microlunatus flavus</name>
    <dbReference type="NCBI Taxonomy" id="1036181"/>
    <lineage>
        <taxon>Bacteria</taxon>
        <taxon>Bacillati</taxon>
        <taxon>Actinomycetota</taxon>
        <taxon>Actinomycetes</taxon>
        <taxon>Propionibacteriales</taxon>
        <taxon>Propionibacteriaceae</taxon>
        <taxon>Microlunatus</taxon>
    </lineage>
</organism>
<proteinExistence type="predicted"/>
<evidence type="ECO:0000256" key="1">
    <source>
        <dbReference type="SAM" id="Phobius"/>
    </source>
</evidence>
<feature type="transmembrane region" description="Helical" evidence="1">
    <location>
        <begin position="135"/>
        <end position="154"/>
    </location>
</feature>
<keyword evidence="1" id="KW-0472">Membrane</keyword>
<protein>
    <recommendedName>
        <fullName evidence="4">Glycosyl-4,4'-diaponeurosporenoate acyltransferase</fullName>
    </recommendedName>
</protein>
<evidence type="ECO:0008006" key="4">
    <source>
        <dbReference type="Google" id="ProtNLM"/>
    </source>
</evidence>
<keyword evidence="3" id="KW-1185">Reference proteome</keyword>
<evidence type="ECO:0000313" key="3">
    <source>
        <dbReference type="Proteomes" id="UP000198504"/>
    </source>
</evidence>
<dbReference type="EMBL" id="FOFA01000001">
    <property type="protein sequence ID" value="SEP68743.1"/>
    <property type="molecule type" value="Genomic_DNA"/>
</dbReference>